<feature type="transmembrane region" description="Helical" evidence="9">
    <location>
        <begin position="367"/>
        <end position="387"/>
    </location>
</feature>
<dbReference type="PROSITE" id="PS00217">
    <property type="entry name" value="SUGAR_TRANSPORT_2"/>
    <property type="match status" value="1"/>
</dbReference>
<dbReference type="Pfam" id="PF07690">
    <property type="entry name" value="MFS_1"/>
    <property type="match status" value="1"/>
</dbReference>
<gene>
    <name evidence="11" type="ORF">MMG00_04680</name>
</gene>
<comment type="subcellular location">
    <subcellularLocation>
        <location evidence="1">Cell membrane</location>
        <topology evidence="1">Multi-pass membrane protein</topology>
    </subcellularLocation>
</comment>
<feature type="transmembrane region" description="Helical" evidence="9">
    <location>
        <begin position="114"/>
        <end position="134"/>
    </location>
</feature>
<feature type="transmembrane region" description="Helical" evidence="9">
    <location>
        <begin position="277"/>
        <end position="297"/>
    </location>
</feature>
<name>A0ABY3X2P2_9GAMM</name>
<dbReference type="PANTHER" id="PTHR43528">
    <property type="entry name" value="ALPHA-KETOGLUTARATE PERMEASE"/>
    <property type="match status" value="1"/>
</dbReference>
<dbReference type="InterPro" id="IPR036259">
    <property type="entry name" value="MFS_trans_sf"/>
</dbReference>
<feature type="transmembrane region" description="Helical" evidence="9">
    <location>
        <begin position="242"/>
        <end position="265"/>
    </location>
</feature>
<dbReference type="PANTHER" id="PTHR43528:SF1">
    <property type="entry name" value="ALPHA-KETOGLUTARATE PERMEASE"/>
    <property type="match status" value="1"/>
</dbReference>
<keyword evidence="8 9" id="KW-0472">Membrane</keyword>
<evidence type="ECO:0000313" key="12">
    <source>
        <dbReference type="Proteomes" id="UP000829542"/>
    </source>
</evidence>
<feature type="transmembrane region" description="Helical" evidence="9">
    <location>
        <begin position="190"/>
        <end position="209"/>
    </location>
</feature>
<dbReference type="InterPro" id="IPR005829">
    <property type="entry name" value="Sugar_transporter_CS"/>
</dbReference>
<feature type="transmembrane region" description="Helical" evidence="9">
    <location>
        <begin position="333"/>
        <end position="355"/>
    </location>
</feature>
<evidence type="ECO:0000256" key="1">
    <source>
        <dbReference type="ARBA" id="ARBA00004651"/>
    </source>
</evidence>
<comment type="similarity">
    <text evidence="2">Belongs to the major facilitator superfamily. Metabolite:H+ Symporter (MHS) family (TC 2.A.1.6) family.</text>
</comment>
<keyword evidence="4" id="KW-1003">Cell membrane</keyword>
<dbReference type="InterPro" id="IPR011701">
    <property type="entry name" value="MFS"/>
</dbReference>
<evidence type="ECO:0000256" key="4">
    <source>
        <dbReference type="ARBA" id="ARBA00022475"/>
    </source>
</evidence>
<dbReference type="Proteomes" id="UP000829542">
    <property type="component" value="Chromosome"/>
</dbReference>
<evidence type="ECO:0000256" key="5">
    <source>
        <dbReference type="ARBA" id="ARBA00022692"/>
    </source>
</evidence>
<dbReference type="Gene3D" id="1.20.1250.20">
    <property type="entry name" value="MFS general substrate transporter like domains"/>
    <property type="match status" value="2"/>
</dbReference>
<protein>
    <submittedName>
        <fullName evidence="11">MFS transporter</fullName>
    </submittedName>
</protein>
<dbReference type="InterPro" id="IPR005828">
    <property type="entry name" value="MFS_sugar_transport-like"/>
</dbReference>
<evidence type="ECO:0000256" key="7">
    <source>
        <dbReference type="ARBA" id="ARBA00022989"/>
    </source>
</evidence>
<dbReference type="EMBL" id="CP093379">
    <property type="protein sequence ID" value="UNM97148.1"/>
    <property type="molecule type" value="Genomic_DNA"/>
</dbReference>
<feature type="transmembrane region" description="Helical" evidence="9">
    <location>
        <begin position="90"/>
        <end position="108"/>
    </location>
</feature>
<reference evidence="11 12" key="1">
    <citation type="submission" date="2022-03" db="EMBL/GenBank/DDBJ databases">
        <title>Ignatzschineria rhizosphaerae HR5S32.</title>
        <authorList>
            <person name="Sun J.Q."/>
            <person name="Feng J.Y."/>
        </authorList>
    </citation>
    <scope>NUCLEOTIDE SEQUENCE [LARGE SCALE GENOMIC DNA]</scope>
    <source>
        <strain evidence="11 12">HR5S32</strain>
    </source>
</reference>
<feature type="transmembrane region" description="Helical" evidence="9">
    <location>
        <begin position="399"/>
        <end position="418"/>
    </location>
</feature>
<feature type="transmembrane region" description="Helical" evidence="9">
    <location>
        <begin position="155"/>
        <end position="178"/>
    </location>
</feature>
<keyword evidence="6" id="KW-0769">Symport</keyword>
<accession>A0ABY3X2P2</accession>
<dbReference type="InterPro" id="IPR051084">
    <property type="entry name" value="H+-coupled_symporters"/>
</dbReference>
<evidence type="ECO:0000256" key="6">
    <source>
        <dbReference type="ARBA" id="ARBA00022847"/>
    </source>
</evidence>
<feature type="transmembrane region" description="Helical" evidence="9">
    <location>
        <begin position="20"/>
        <end position="43"/>
    </location>
</feature>
<sequence>MDMIATNSSKTEPIKYKKILAGSVGNLIEWFDWTIYAAFAIFFSSQFFPPGNDTAALLATFAVFAVGFFMRPVGGWLIGLFSDRFGRRNALALTIIMMAVGSLLIGITPTYESIGLLAPLLLVLARLIQGLSLGGEYASATTYLTEIAPDKQRGFYSSFLFMSAALGILMASGLGWILTTTLSKTDMNAWGWRIPFIIGAIGGVVGIWIRQSIAKEDDTNVEKKEVVKQPLRSLIRDYPIETLRIIGFSTLSTYAFYVFMAYLPTYAIRHGGADPKIAFGANTVAIIFYMFMQPLFGYLSDKIGRKPQLITFALGNLLFFYFVMQFVNDSFVTLLLIEMFGLTLYAMYSSIAPAIMAEQFPSNIRAVGIGTPYNLMVAILGGTTPYLLTWLQSIHMESIFYFIVLLAAFISLITFVKMPETAGSKLK</sequence>
<proteinExistence type="inferred from homology"/>
<keyword evidence="5 9" id="KW-0812">Transmembrane</keyword>
<dbReference type="SUPFAM" id="SSF103473">
    <property type="entry name" value="MFS general substrate transporter"/>
    <property type="match status" value="1"/>
</dbReference>
<evidence type="ECO:0000256" key="2">
    <source>
        <dbReference type="ARBA" id="ARBA00008240"/>
    </source>
</evidence>
<evidence type="ECO:0000259" key="10">
    <source>
        <dbReference type="PROSITE" id="PS50850"/>
    </source>
</evidence>
<dbReference type="PROSITE" id="PS00216">
    <property type="entry name" value="SUGAR_TRANSPORT_1"/>
    <property type="match status" value="1"/>
</dbReference>
<keyword evidence="7 9" id="KW-1133">Transmembrane helix</keyword>
<dbReference type="InterPro" id="IPR020846">
    <property type="entry name" value="MFS_dom"/>
</dbReference>
<dbReference type="Pfam" id="PF00083">
    <property type="entry name" value="Sugar_tr"/>
    <property type="match status" value="1"/>
</dbReference>
<organism evidence="11 12">
    <name type="scientific">Ignatzschineria rhizosphaerae</name>
    <dbReference type="NCBI Taxonomy" id="2923279"/>
    <lineage>
        <taxon>Bacteria</taxon>
        <taxon>Pseudomonadati</taxon>
        <taxon>Pseudomonadota</taxon>
        <taxon>Gammaproteobacteria</taxon>
        <taxon>Cardiobacteriales</taxon>
        <taxon>Ignatzschineriaceae</taxon>
        <taxon>Ignatzschineria</taxon>
    </lineage>
</organism>
<evidence type="ECO:0000256" key="3">
    <source>
        <dbReference type="ARBA" id="ARBA00022448"/>
    </source>
</evidence>
<feature type="domain" description="Major facilitator superfamily (MFS) profile" evidence="10">
    <location>
        <begin position="18"/>
        <end position="422"/>
    </location>
</feature>
<keyword evidence="3" id="KW-0813">Transport</keyword>
<evidence type="ECO:0000313" key="11">
    <source>
        <dbReference type="EMBL" id="UNM97148.1"/>
    </source>
</evidence>
<dbReference type="PROSITE" id="PS50850">
    <property type="entry name" value="MFS"/>
    <property type="match status" value="1"/>
</dbReference>
<feature type="transmembrane region" description="Helical" evidence="9">
    <location>
        <begin position="309"/>
        <end position="327"/>
    </location>
</feature>
<evidence type="ECO:0000256" key="9">
    <source>
        <dbReference type="SAM" id="Phobius"/>
    </source>
</evidence>
<keyword evidence="12" id="KW-1185">Reference proteome</keyword>
<feature type="transmembrane region" description="Helical" evidence="9">
    <location>
        <begin position="55"/>
        <end position="78"/>
    </location>
</feature>
<evidence type="ECO:0000256" key="8">
    <source>
        <dbReference type="ARBA" id="ARBA00023136"/>
    </source>
</evidence>